<gene>
    <name evidence="6" type="primary">pulD_7</name>
    <name evidence="6" type="ORF">GALL_169340</name>
</gene>
<dbReference type="Pfam" id="PF07660">
    <property type="entry name" value="STN"/>
    <property type="match status" value="1"/>
</dbReference>
<sequence length="604" mass="64840">MKTQRIMTEISEKKMMRTLQMRLSPLLIAMLLSSCASTSQPQHETSTLNKIKNELKVAAETKLVSTPTTINDALLPPLKIAMPKATAKQLEQRFDLVISDAPARQVLMGIVSGTRYSMLVSPDVTGSISVNLKDVTVFEALDSLRELYGYEYKVEGTRIFIEPQIMQTRVFQVNYIMGQREGRSNTRVTSGSINTNNNNQLNQQNAGFGNTSTSNNNTSSLNNSNNSTSLTGTSITTTTKNDFWEDLTASLKEIIGEENGRRVIVNLQSGVIVVRAMPSEIRTAESFLRLMQVNIERQVILEAKILNVQLNDQSQSGVNWSVFGRNNRNTGIVGNINANTQLATSGNGNLISGDLASASGNILANSATTALGGPLFAVALQGANFAALLSFLETQGDVQVLSSPRIATINNQKAVLKVGTDEFFVTGVSSSTTASTGATTTVPEVRLQPFFSGISLDVTPQIDKDDNIILHMHPTISEVSTVNKQVSLGGTSGTLNLPLASSNVSETDSIVRTHDGRVIAIGGLMTEKTISNKSKIPGLGDLKGVGAAFRQKGATTSKTELVILLKSTVVQGQDSWNDDVLASQGRIDDMQRPAPVSNNASGTK</sequence>
<dbReference type="GO" id="GO:0009306">
    <property type="term" value="P:protein secretion"/>
    <property type="evidence" value="ECO:0007669"/>
    <property type="project" value="InterPro"/>
</dbReference>
<proteinExistence type="predicted"/>
<dbReference type="Pfam" id="PF07655">
    <property type="entry name" value="Secretin_N_2"/>
    <property type="match status" value="1"/>
</dbReference>
<keyword evidence="1" id="KW-0813">Transport</keyword>
<name>A0A1J5RYN9_9ZZZZ</name>
<dbReference type="PRINTS" id="PR00811">
    <property type="entry name" value="BCTERIALGSPD"/>
</dbReference>
<dbReference type="GO" id="GO:0009297">
    <property type="term" value="P:pilus assembly"/>
    <property type="evidence" value="ECO:0007669"/>
    <property type="project" value="InterPro"/>
</dbReference>
<dbReference type="EMBL" id="MLJW01000089">
    <property type="protein sequence ID" value="OIR00970.1"/>
    <property type="molecule type" value="Genomic_DNA"/>
</dbReference>
<dbReference type="InterPro" id="IPR001775">
    <property type="entry name" value="GspD/PilQ"/>
</dbReference>
<dbReference type="AlphaFoldDB" id="A0A1J5RYN9"/>
<dbReference type="PROSITE" id="PS51257">
    <property type="entry name" value="PROKAR_LIPOPROTEIN"/>
    <property type="match status" value="1"/>
</dbReference>
<evidence type="ECO:0000256" key="4">
    <source>
        <dbReference type="SAM" id="MobiDB-lite"/>
    </source>
</evidence>
<evidence type="ECO:0000256" key="2">
    <source>
        <dbReference type="ARBA" id="ARBA00023136"/>
    </source>
</evidence>
<reference evidence="6" key="1">
    <citation type="submission" date="2016-10" db="EMBL/GenBank/DDBJ databases">
        <title>Sequence of Gallionella enrichment culture.</title>
        <authorList>
            <person name="Poehlein A."/>
            <person name="Muehling M."/>
            <person name="Daniel R."/>
        </authorList>
    </citation>
    <scope>NUCLEOTIDE SEQUENCE</scope>
</reference>
<evidence type="ECO:0000259" key="5">
    <source>
        <dbReference type="SMART" id="SM00965"/>
    </source>
</evidence>
<dbReference type="InterPro" id="IPR004846">
    <property type="entry name" value="T2SS/T3SS_dom"/>
</dbReference>
<organism evidence="6">
    <name type="scientific">mine drainage metagenome</name>
    <dbReference type="NCBI Taxonomy" id="410659"/>
    <lineage>
        <taxon>unclassified sequences</taxon>
        <taxon>metagenomes</taxon>
        <taxon>ecological metagenomes</taxon>
    </lineage>
</organism>
<dbReference type="GO" id="GO:0015627">
    <property type="term" value="C:type II protein secretion system complex"/>
    <property type="evidence" value="ECO:0007669"/>
    <property type="project" value="TreeGrafter"/>
</dbReference>
<dbReference type="InterPro" id="IPR013358">
    <property type="entry name" value="Pilus_biogenesis_MshL"/>
</dbReference>
<dbReference type="InterPro" id="IPR011662">
    <property type="entry name" value="Secretin/TonB_short_N"/>
</dbReference>
<evidence type="ECO:0000256" key="3">
    <source>
        <dbReference type="ARBA" id="ARBA00023237"/>
    </source>
</evidence>
<accession>A0A1J5RYN9</accession>
<comment type="caution">
    <text evidence="6">The sequence shown here is derived from an EMBL/GenBank/DDBJ whole genome shotgun (WGS) entry which is preliminary data.</text>
</comment>
<feature type="domain" description="Secretin/TonB short N-terminal" evidence="5">
    <location>
        <begin position="116"/>
        <end position="164"/>
    </location>
</feature>
<dbReference type="Pfam" id="PF00263">
    <property type="entry name" value="Secretin"/>
    <property type="match status" value="1"/>
</dbReference>
<feature type="region of interest" description="Disordered" evidence="4">
    <location>
        <begin position="585"/>
        <end position="604"/>
    </location>
</feature>
<dbReference type="GO" id="GO:0019867">
    <property type="term" value="C:outer membrane"/>
    <property type="evidence" value="ECO:0007669"/>
    <property type="project" value="InterPro"/>
</dbReference>
<feature type="region of interest" description="Disordered" evidence="4">
    <location>
        <begin position="182"/>
        <end position="233"/>
    </location>
</feature>
<evidence type="ECO:0000256" key="1">
    <source>
        <dbReference type="ARBA" id="ARBA00022448"/>
    </source>
</evidence>
<protein>
    <submittedName>
        <fullName evidence="6">Type II secretion system protein D</fullName>
    </submittedName>
</protein>
<evidence type="ECO:0000313" key="6">
    <source>
        <dbReference type="EMBL" id="OIR00970.1"/>
    </source>
</evidence>
<dbReference type="PANTHER" id="PTHR30332:SF17">
    <property type="entry name" value="TYPE IV PILIATION SYSTEM PROTEIN DR_0774-RELATED"/>
    <property type="match status" value="1"/>
</dbReference>
<dbReference type="PANTHER" id="PTHR30332">
    <property type="entry name" value="PROBABLE GENERAL SECRETION PATHWAY PROTEIN D"/>
    <property type="match status" value="1"/>
</dbReference>
<dbReference type="SMART" id="SM00965">
    <property type="entry name" value="STN"/>
    <property type="match status" value="1"/>
</dbReference>
<dbReference type="NCBIfam" id="TIGR02519">
    <property type="entry name" value="pilus_MshL"/>
    <property type="match status" value="1"/>
</dbReference>
<keyword evidence="3" id="KW-0998">Cell outer membrane</keyword>
<dbReference type="Gene3D" id="3.30.1370.130">
    <property type="match status" value="1"/>
</dbReference>
<feature type="compositionally biased region" description="Low complexity" evidence="4">
    <location>
        <begin position="194"/>
        <end position="233"/>
    </location>
</feature>
<keyword evidence="2" id="KW-0472">Membrane</keyword>
<dbReference type="InterPro" id="IPR011514">
    <property type="entry name" value="Secretin_N_2"/>
</dbReference>
<dbReference type="InterPro" id="IPR050810">
    <property type="entry name" value="Bact_Secretion_Sys_Channel"/>
</dbReference>